<evidence type="ECO:0000256" key="1">
    <source>
        <dbReference type="ARBA" id="ARBA00004443"/>
    </source>
</evidence>
<comment type="caution">
    <text evidence="9">The sequence shown here is derived from an EMBL/GenBank/DDBJ whole genome shotgun (WGS) entry which is preliminary data.</text>
</comment>
<keyword evidence="4" id="KW-0679">Respiratory chain</keyword>
<gene>
    <name evidence="9" type="ORF">B0T19DRAFT_428092</name>
</gene>
<dbReference type="PANTHER" id="PTHR12653">
    <property type="entry name" value="NADH-UBIQUINONE OXIDOREDUCTASE 13 KD-B SUBUNIT"/>
    <property type="match status" value="1"/>
</dbReference>
<evidence type="ECO:0000256" key="7">
    <source>
        <dbReference type="ARBA" id="ARBA00023128"/>
    </source>
</evidence>
<name>A0AAE0MA65_9PEZI</name>
<evidence type="ECO:0000256" key="5">
    <source>
        <dbReference type="ARBA" id="ARBA00022792"/>
    </source>
</evidence>
<keyword evidence="3" id="KW-0813">Transport</keyword>
<protein>
    <submittedName>
        <fullName evidence="9">ETC complex I subunit conserved region-domain-containing protein</fullName>
    </submittedName>
</protein>
<dbReference type="PANTHER" id="PTHR12653:SF0">
    <property type="entry name" value="NADH DEHYDROGENASE [UBIQUINONE] 1 ALPHA SUBCOMPLEX SUBUNIT 5"/>
    <property type="match status" value="1"/>
</dbReference>
<evidence type="ECO:0000256" key="2">
    <source>
        <dbReference type="ARBA" id="ARBA00010261"/>
    </source>
</evidence>
<evidence type="ECO:0000313" key="9">
    <source>
        <dbReference type="EMBL" id="KAK3324228.1"/>
    </source>
</evidence>
<dbReference type="GO" id="GO:0022904">
    <property type="term" value="P:respiratory electron transport chain"/>
    <property type="evidence" value="ECO:0007669"/>
    <property type="project" value="InterPro"/>
</dbReference>
<evidence type="ECO:0000256" key="6">
    <source>
        <dbReference type="ARBA" id="ARBA00022982"/>
    </source>
</evidence>
<organism evidence="9 10">
    <name type="scientific">Cercophora scortea</name>
    <dbReference type="NCBI Taxonomy" id="314031"/>
    <lineage>
        <taxon>Eukaryota</taxon>
        <taxon>Fungi</taxon>
        <taxon>Dikarya</taxon>
        <taxon>Ascomycota</taxon>
        <taxon>Pezizomycotina</taxon>
        <taxon>Sordariomycetes</taxon>
        <taxon>Sordariomycetidae</taxon>
        <taxon>Sordariales</taxon>
        <taxon>Lasiosphaeriaceae</taxon>
        <taxon>Cercophora</taxon>
    </lineage>
</organism>
<keyword evidence="8" id="KW-0472">Membrane</keyword>
<reference evidence="9" key="1">
    <citation type="journal article" date="2023" name="Mol. Phylogenet. Evol.">
        <title>Genome-scale phylogeny and comparative genomics of the fungal order Sordariales.</title>
        <authorList>
            <person name="Hensen N."/>
            <person name="Bonometti L."/>
            <person name="Westerberg I."/>
            <person name="Brannstrom I.O."/>
            <person name="Guillou S."/>
            <person name="Cros-Aarteil S."/>
            <person name="Calhoun S."/>
            <person name="Haridas S."/>
            <person name="Kuo A."/>
            <person name="Mondo S."/>
            <person name="Pangilinan J."/>
            <person name="Riley R."/>
            <person name="LaButti K."/>
            <person name="Andreopoulos B."/>
            <person name="Lipzen A."/>
            <person name="Chen C."/>
            <person name="Yan M."/>
            <person name="Daum C."/>
            <person name="Ng V."/>
            <person name="Clum A."/>
            <person name="Steindorff A."/>
            <person name="Ohm R.A."/>
            <person name="Martin F."/>
            <person name="Silar P."/>
            <person name="Natvig D.O."/>
            <person name="Lalanne C."/>
            <person name="Gautier V."/>
            <person name="Ament-Velasquez S.L."/>
            <person name="Kruys A."/>
            <person name="Hutchinson M.I."/>
            <person name="Powell A.J."/>
            <person name="Barry K."/>
            <person name="Miller A.N."/>
            <person name="Grigoriev I.V."/>
            <person name="Debuchy R."/>
            <person name="Gladieux P."/>
            <person name="Hiltunen Thoren M."/>
            <person name="Johannesson H."/>
        </authorList>
    </citation>
    <scope>NUCLEOTIDE SEQUENCE</scope>
    <source>
        <strain evidence="9">SMH4131-1</strain>
    </source>
</reference>
<dbReference type="EMBL" id="JAUEPO010000004">
    <property type="protein sequence ID" value="KAK3324228.1"/>
    <property type="molecule type" value="Genomic_DNA"/>
</dbReference>
<evidence type="ECO:0000313" key="10">
    <source>
        <dbReference type="Proteomes" id="UP001286456"/>
    </source>
</evidence>
<keyword evidence="5" id="KW-0999">Mitochondrion inner membrane</keyword>
<proteinExistence type="inferred from homology"/>
<keyword evidence="7" id="KW-0496">Mitochondrion</keyword>
<dbReference type="Proteomes" id="UP001286456">
    <property type="component" value="Unassembled WGS sequence"/>
</dbReference>
<keyword evidence="6" id="KW-0249">Electron transport</keyword>
<comment type="similarity">
    <text evidence="2">Belongs to the complex I NDUFA5 subunit family.</text>
</comment>
<dbReference type="InterPro" id="IPR006806">
    <property type="entry name" value="NDUFA5"/>
</dbReference>
<comment type="subcellular location">
    <subcellularLocation>
        <location evidence="1">Mitochondrion inner membrane</location>
        <topology evidence="1">Peripheral membrane protein</topology>
        <orientation evidence="1">Matrix side</orientation>
    </subcellularLocation>
</comment>
<reference evidence="9" key="2">
    <citation type="submission" date="2023-06" db="EMBL/GenBank/DDBJ databases">
        <authorList>
            <consortium name="Lawrence Berkeley National Laboratory"/>
            <person name="Haridas S."/>
            <person name="Hensen N."/>
            <person name="Bonometti L."/>
            <person name="Westerberg I."/>
            <person name="Brannstrom I.O."/>
            <person name="Guillou S."/>
            <person name="Cros-Aarteil S."/>
            <person name="Calhoun S."/>
            <person name="Kuo A."/>
            <person name="Mondo S."/>
            <person name="Pangilinan J."/>
            <person name="Riley R."/>
            <person name="Labutti K."/>
            <person name="Andreopoulos B."/>
            <person name="Lipzen A."/>
            <person name="Chen C."/>
            <person name="Yanf M."/>
            <person name="Daum C."/>
            <person name="Ng V."/>
            <person name="Clum A."/>
            <person name="Steindorff A."/>
            <person name="Ohm R."/>
            <person name="Martin F."/>
            <person name="Silar P."/>
            <person name="Natvig D."/>
            <person name="Lalanne C."/>
            <person name="Gautier V."/>
            <person name="Ament-Velasquez S.L."/>
            <person name="Kruys A."/>
            <person name="Hutchinson M.I."/>
            <person name="Powell A.J."/>
            <person name="Barry K."/>
            <person name="Miller A.N."/>
            <person name="Grigoriev I.V."/>
            <person name="Debuchy R."/>
            <person name="Gladieux P."/>
            <person name="Thoren M.H."/>
            <person name="Johannesson H."/>
        </authorList>
    </citation>
    <scope>NUCLEOTIDE SEQUENCE</scope>
    <source>
        <strain evidence="9">SMH4131-1</strain>
    </source>
</reference>
<dbReference type="Pfam" id="PF04716">
    <property type="entry name" value="ETC_C1_NDUFA5"/>
    <property type="match status" value="1"/>
</dbReference>
<keyword evidence="10" id="KW-1185">Reference proteome</keyword>
<accession>A0AAE0MA65</accession>
<dbReference type="GO" id="GO:0005743">
    <property type="term" value="C:mitochondrial inner membrane"/>
    <property type="evidence" value="ECO:0007669"/>
    <property type="project" value="UniProtKB-SubCell"/>
</dbReference>
<evidence type="ECO:0000256" key="3">
    <source>
        <dbReference type="ARBA" id="ARBA00022448"/>
    </source>
</evidence>
<evidence type="ECO:0000256" key="8">
    <source>
        <dbReference type="ARBA" id="ARBA00023136"/>
    </source>
</evidence>
<evidence type="ECO:0000256" key="4">
    <source>
        <dbReference type="ARBA" id="ARBA00022660"/>
    </source>
</evidence>
<dbReference type="AlphaFoldDB" id="A0AAE0MA65"/>
<sequence>MRRTFRQLASVKPARYLEAGAPTGLTGLRTHISPRSTLLYLYSSTLEKIQAVPAHSLYRQSVEAVTKHRMALVEATVPPGHKEWAERTRATLAAHPEQFNLVSSETVDGAAAVKVERDGRAFVVRHVPKKRDERVTEWDGEIDEGPELEGSRTLEEKADLKLLSERSELIGEEGVKWEAEPQLTADQIEELENKIGAGLIEEVLEVAEGELRLVDTMLQAKVWEPLEEQPAEGQWVYFERKP</sequence>